<dbReference type="PANTHER" id="PTHR11562">
    <property type="entry name" value="CATION EFFLUX PROTEIN/ ZINC TRANSPORTER"/>
    <property type="match status" value="1"/>
</dbReference>
<feature type="transmembrane region" description="Helical" evidence="9">
    <location>
        <begin position="171"/>
        <end position="193"/>
    </location>
</feature>
<protein>
    <submittedName>
        <fullName evidence="12">Cation transporter</fullName>
    </submittedName>
</protein>
<dbReference type="SUPFAM" id="SSF160240">
    <property type="entry name" value="Cation efflux protein cytoplasmic domain-like"/>
    <property type="match status" value="1"/>
</dbReference>
<dbReference type="KEGG" id="dlu:A6035_11125"/>
<dbReference type="InterPro" id="IPR058533">
    <property type="entry name" value="Cation_efflux_TM"/>
</dbReference>
<feature type="region of interest" description="Disordered" evidence="8">
    <location>
        <begin position="1"/>
        <end position="27"/>
    </location>
</feature>
<feature type="transmembrane region" description="Helical" evidence="9">
    <location>
        <begin position="101"/>
        <end position="124"/>
    </location>
</feature>
<keyword evidence="6" id="KW-0406">Ion transport</keyword>
<dbReference type="InterPro" id="IPR050681">
    <property type="entry name" value="CDF/SLC30A"/>
</dbReference>
<evidence type="ECO:0000256" key="7">
    <source>
        <dbReference type="ARBA" id="ARBA00023136"/>
    </source>
</evidence>
<feature type="domain" description="Cation efflux protein transmembrane" evidence="10">
    <location>
        <begin position="38"/>
        <end position="228"/>
    </location>
</feature>
<evidence type="ECO:0000256" key="1">
    <source>
        <dbReference type="ARBA" id="ARBA00004141"/>
    </source>
</evidence>
<evidence type="ECO:0000313" key="13">
    <source>
        <dbReference type="Proteomes" id="UP000244928"/>
    </source>
</evidence>
<feature type="transmembrane region" description="Helical" evidence="9">
    <location>
        <begin position="37"/>
        <end position="64"/>
    </location>
</feature>
<evidence type="ECO:0000259" key="11">
    <source>
        <dbReference type="Pfam" id="PF16916"/>
    </source>
</evidence>
<dbReference type="InterPro" id="IPR027470">
    <property type="entry name" value="Cation_efflux_CTD"/>
</dbReference>
<organism evidence="12 13">
    <name type="scientific">Dietzia lutea</name>
    <dbReference type="NCBI Taxonomy" id="546160"/>
    <lineage>
        <taxon>Bacteria</taxon>
        <taxon>Bacillati</taxon>
        <taxon>Actinomycetota</taxon>
        <taxon>Actinomycetes</taxon>
        <taxon>Mycobacteriales</taxon>
        <taxon>Dietziaceae</taxon>
        <taxon>Dietzia</taxon>
    </lineage>
</organism>
<dbReference type="PANTHER" id="PTHR11562:SF17">
    <property type="entry name" value="RE54080P-RELATED"/>
    <property type="match status" value="1"/>
</dbReference>
<keyword evidence="3" id="KW-0813">Transport</keyword>
<comment type="similarity">
    <text evidence="2">Belongs to the cation diffusion facilitator (CDF) transporter (TC 2.A.4) family. SLC30A subfamily.</text>
</comment>
<keyword evidence="13" id="KW-1185">Reference proteome</keyword>
<name>A0A2S1R8K3_9ACTN</name>
<feature type="transmembrane region" description="Helical" evidence="9">
    <location>
        <begin position="70"/>
        <end position="89"/>
    </location>
</feature>
<evidence type="ECO:0000256" key="3">
    <source>
        <dbReference type="ARBA" id="ARBA00022448"/>
    </source>
</evidence>
<evidence type="ECO:0000256" key="2">
    <source>
        <dbReference type="ARBA" id="ARBA00008873"/>
    </source>
</evidence>
<keyword evidence="4 9" id="KW-0812">Transmembrane</keyword>
<sequence>MGVGHTHGAHGAHGGHGPGHTLARPAGHAGERHRARLAIAFALTAAFFVVELVAGLVSGSLALLSDAGHMGADVVALGAALLATIIATRPDSTGRRTFGRYRVEIFASGLAVLIMLGMGVYVLVEALGRLGSEAAVATGTMLLVGVLGLVVNVISLLLLRSGSDESLAVRGAYLEVLADAAGSVGVIAAALLIRTTGSTVWDLVVAVAIAVFIVVRAVALGRQVLAVLAQHAPAGVEPVAVEARLGDLRDVREVHDLHLWTLTSGMDVGTVHLVVAPEADHAEVLDDARRVLFDEHGIEHVTVQIETAGVGGCRELGW</sequence>
<dbReference type="GO" id="GO:0005385">
    <property type="term" value="F:zinc ion transmembrane transporter activity"/>
    <property type="evidence" value="ECO:0007669"/>
    <property type="project" value="TreeGrafter"/>
</dbReference>
<gene>
    <name evidence="12" type="ORF">A6035_11125</name>
</gene>
<accession>A0A2S1R8K3</accession>
<feature type="transmembrane region" description="Helical" evidence="9">
    <location>
        <begin position="199"/>
        <end position="219"/>
    </location>
</feature>
<evidence type="ECO:0000259" key="10">
    <source>
        <dbReference type="Pfam" id="PF01545"/>
    </source>
</evidence>
<reference evidence="12 13" key="1">
    <citation type="submission" date="2016-04" db="EMBL/GenBank/DDBJ databases">
        <title>Complete genome sequence of Dietzia lutea YIM 80766T, a strain isolated from desert soil in Egypt.</title>
        <authorList>
            <person name="Zhao J."/>
            <person name="Hu B."/>
            <person name="Geng S."/>
            <person name="Nie Y."/>
            <person name="Tang Y."/>
        </authorList>
    </citation>
    <scope>NUCLEOTIDE SEQUENCE [LARGE SCALE GENOMIC DNA]</scope>
    <source>
        <strain evidence="12 13">YIM 80766</strain>
    </source>
</reference>
<dbReference type="Pfam" id="PF16916">
    <property type="entry name" value="ZT_dimer"/>
    <property type="match status" value="1"/>
</dbReference>
<dbReference type="AlphaFoldDB" id="A0A2S1R8K3"/>
<dbReference type="Proteomes" id="UP000244928">
    <property type="component" value="Chromosome"/>
</dbReference>
<dbReference type="NCBIfam" id="TIGR01297">
    <property type="entry name" value="CDF"/>
    <property type="match status" value="1"/>
</dbReference>
<evidence type="ECO:0000256" key="8">
    <source>
        <dbReference type="SAM" id="MobiDB-lite"/>
    </source>
</evidence>
<dbReference type="Pfam" id="PF01545">
    <property type="entry name" value="Cation_efflux"/>
    <property type="match status" value="1"/>
</dbReference>
<evidence type="ECO:0000256" key="6">
    <source>
        <dbReference type="ARBA" id="ARBA00023065"/>
    </source>
</evidence>
<comment type="subcellular location">
    <subcellularLocation>
        <location evidence="1">Membrane</location>
        <topology evidence="1">Multi-pass membrane protein</topology>
    </subcellularLocation>
</comment>
<feature type="compositionally biased region" description="Gly residues" evidence="8">
    <location>
        <begin position="1"/>
        <end position="18"/>
    </location>
</feature>
<dbReference type="InterPro" id="IPR002524">
    <property type="entry name" value="Cation_efflux"/>
</dbReference>
<keyword evidence="7 9" id="KW-0472">Membrane</keyword>
<keyword evidence="5 9" id="KW-1133">Transmembrane helix</keyword>
<feature type="transmembrane region" description="Helical" evidence="9">
    <location>
        <begin position="136"/>
        <end position="159"/>
    </location>
</feature>
<evidence type="ECO:0000256" key="9">
    <source>
        <dbReference type="SAM" id="Phobius"/>
    </source>
</evidence>
<evidence type="ECO:0000256" key="4">
    <source>
        <dbReference type="ARBA" id="ARBA00022692"/>
    </source>
</evidence>
<dbReference type="RefSeq" id="WP_108847857.1">
    <property type="nucleotide sequence ID" value="NZ_CP015449.1"/>
</dbReference>
<dbReference type="EMBL" id="CP015449">
    <property type="protein sequence ID" value="AWH92626.1"/>
    <property type="molecule type" value="Genomic_DNA"/>
</dbReference>
<evidence type="ECO:0000256" key="5">
    <source>
        <dbReference type="ARBA" id="ARBA00022989"/>
    </source>
</evidence>
<feature type="domain" description="Cation efflux protein cytoplasmic" evidence="11">
    <location>
        <begin position="240"/>
        <end position="307"/>
    </location>
</feature>
<dbReference type="InterPro" id="IPR036837">
    <property type="entry name" value="Cation_efflux_CTD_sf"/>
</dbReference>
<evidence type="ECO:0000313" key="12">
    <source>
        <dbReference type="EMBL" id="AWH92626.1"/>
    </source>
</evidence>
<dbReference type="InterPro" id="IPR027469">
    <property type="entry name" value="Cation_efflux_TMD_sf"/>
</dbReference>
<proteinExistence type="inferred from homology"/>
<dbReference type="Gene3D" id="1.20.1510.10">
    <property type="entry name" value="Cation efflux protein transmembrane domain"/>
    <property type="match status" value="1"/>
</dbReference>
<dbReference type="SUPFAM" id="SSF161111">
    <property type="entry name" value="Cation efflux protein transmembrane domain-like"/>
    <property type="match status" value="1"/>
</dbReference>
<dbReference type="GO" id="GO:0005886">
    <property type="term" value="C:plasma membrane"/>
    <property type="evidence" value="ECO:0007669"/>
    <property type="project" value="TreeGrafter"/>
</dbReference>